<organism evidence="2 3">
    <name type="scientific">Fragilariopsis cylindrus CCMP1102</name>
    <dbReference type="NCBI Taxonomy" id="635003"/>
    <lineage>
        <taxon>Eukaryota</taxon>
        <taxon>Sar</taxon>
        <taxon>Stramenopiles</taxon>
        <taxon>Ochrophyta</taxon>
        <taxon>Bacillariophyta</taxon>
        <taxon>Bacillariophyceae</taxon>
        <taxon>Bacillariophycidae</taxon>
        <taxon>Bacillariales</taxon>
        <taxon>Bacillariaceae</taxon>
        <taxon>Fragilariopsis</taxon>
    </lineage>
</organism>
<dbReference type="AlphaFoldDB" id="A0A1E7FET5"/>
<dbReference type="PROSITE" id="PS51257">
    <property type="entry name" value="PROKAR_LIPOPROTEIN"/>
    <property type="match status" value="1"/>
</dbReference>
<feature type="compositionally biased region" description="Polar residues" evidence="1">
    <location>
        <begin position="25"/>
        <end position="43"/>
    </location>
</feature>
<feature type="compositionally biased region" description="Acidic residues" evidence="1">
    <location>
        <begin position="207"/>
        <end position="218"/>
    </location>
</feature>
<dbReference type="Proteomes" id="UP000095751">
    <property type="component" value="Unassembled WGS sequence"/>
</dbReference>
<gene>
    <name evidence="2" type="ORF">FRACYDRAFT_238895</name>
</gene>
<feature type="region of interest" description="Disordered" evidence="1">
    <location>
        <begin position="1"/>
        <end position="53"/>
    </location>
</feature>
<keyword evidence="3" id="KW-1185">Reference proteome</keyword>
<reference evidence="2 3" key="1">
    <citation type="submission" date="2016-09" db="EMBL/GenBank/DDBJ databases">
        <title>Extensive genetic diversity and differential bi-allelic expression allows diatom success in the polar Southern Ocean.</title>
        <authorList>
            <consortium name="DOE Joint Genome Institute"/>
            <person name="Mock T."/>
            <person name="Otillar R.P."/>
            <person name="Strauss J."/>
            <person name="Dupont C."/>
            <person name="Frickenhaus S."/>
            <person name="Maumus F."/>
            <person name="Mcmullan M."/>
            <person name="Sanges R."/>
            <person name="Schmutz J."/>
            <person name="Toseland A."/>
            <person name="Valas R."/>
            <person name="Veluchamy A."/>
            <person name="Ward B.J."/>
            <person name="Allen A."/>
            <person name="Barry K."/>
            <person name="Falciatore A."/>
            <person name="Ferrante M."/>
            <person name="Fortunato A.E."/>
            <person name="Gloeckner G."/>
            <person name="Gruber A."/>
            <person name="Hipkin R."/>
            <person name="Janech M."/>
            <person name="Kroth P."/>
            <person name="Leese F."/>
            <person name="Lindquist E."/>
            <person name="Lyon B.R."/>
            <person name="Martin J."/>
            <person name="Mayer C."/>
            <person name="Parker M."/>
            <person name="Quesneville H."/>
            <person name="Raymond J."/>
            <person name="Uhlig C."/>
            <person name="Valentin K.U."/>
            <person name="Worden A.Z."/>
            <person name="Armbrust E.V."/>
            <person name="Bowler C."/>
            <person name="Green B."/>
            <person name="Moulton V."/>
            <person name="Van Oosterhout C."/>
            <person name="Grigoriev I."/>
        </authorList>
    </citation>
    <scope>NUCLEOTIDE SEQUENCE [LARGE SCALE GENOMIC DNA]</scope>
    <source>
        <strain evidence="2 3">CCMP1102</strain>
    </source>
</reference>
<accession>A0A1E7FET5</accession>
<dbReference type="EMBL" id="KV784358">
    <property type="protein sequence ID" value="OEU16303.1"/>
    <property type="molecule type" value="Genomic_DNA"/>
</dbReference>
<protein>
    <submittedName>
        <fullName evidence="2">Uncharacterized protein</fullName>
    </submittedName>
</protein>
<dbReference type="InParanoid" id="A0A1E7FET5"/>
<dbReference type="OrthoDB" id="53801at2759"/>
<feature type="region of interest" description="Disordered" evidence="1">
    <location>
        <begin position="201"/>
        <end position="248"/>
    </location>
</feature>
<dbReference type="KEGG" id="fcy:FRACYDRAFT_238895"/>
<proteinExistence type="predicted"/>
<name>A0A1E7FET5_9STRA</name>
<evidence type="ECO:0000256" key="1">
    <source>
        <dbReference type="SAM" id="MobiDB-lite"/>
    </source>
</evidence>
<evidence type="ECO:0000313" key="3">
    <source>
        <dbReference type="Proteomes" id="UP000095751"/>
    </source>
</evidence>
<evidence type="ECO:0000313" key="2">
    <source>
        <dbReference type="EMBL" id="OEU16303.1"/>
    </source>
</evidence>
<feature type="compositionally biased region" description="Low complexity" evidence="1">
    <location>
        <begin position="219"/>
        <end position="228"/>
    </location>
</feature>
<sequence length="304" mass="34401">MARIIPRPTNSGGGGGTSCTEQDDNGGNSSGSELPSQKQQQHQHPLPSVADPDISYNLPQWLAPEKQTAMSFSIPLPDVPIKTNKAIRSFILKHKNYSQKIVGKDSARLLQNLKINRQEEKQATSKVKTAKDKLAQALLLKSEKLKEIRKAHELKNTNVIEELERTMREEQLKEFEKVEQQIKEDFKLEYGTKFDEEICNKRKREQEEDEKEGGEAEEGAIVAAEAPAPTNKEDHIETSGDSGIDGGEANSKIEVLKQKQEELQGKMEKLSEKKREMFWLLKQVIRQEAMRKMKKKKLVGATAR</sequence>